<dbReference type="GO" id="GO:0003700">
    <property type="term" value="F:DNA-binding transcription factor activity"/>
    <property type="evidence" value="ECO:0007669"/>
    <property type="project" value="InterPro"/>
</dbReference>
<feature type="domain" description="HTH gntR-type" evidence="4">
    <location>
        <begin position="5"/>
        <end position="72"/>
    </location>
</feature>
<keyword evidence="2" id="KW-0238">DNA-binding</keyword>
<dbReference type="PROSITE" id="PS50949">
    <property type="entry name" value="HTH_GNTR"/>
    <property type="match status" value="1"/>
</dbReference>
<dbReference type="STRING" id="346185.AAY42_03785"/>
<evidence type="ECO:0000256" key="2">
    <source>
        <dbReference type="ARBA" id="ARBA00023125"/>
    </source>
</evidence>
<sequence>MDNAHVLRNRVKTHLLEQIEKGELEVGKTINLAALSRKIGISVTPIREALSQLEQARIINAIPNRGFVVAKLTKTEAKNLYNTIAQLEIMALESSSFSEDDVEFLTLQQLKLKQASSHATRLDARFGFHDLLVAKCANTILLQILDDLKARILFYEQGFGQDVSFYEKVDNQNDAIIEAIKEDNIPTATLILKMNWMMVSEYIGAQMNI</sequence>
<dbReference type="OrthoDB" id="389878at2"/>
<dbReference type="PANTHER" id="PTHR43537:SF24">
    <property type="entry name" value="GLUCONATE OPERON TRANSCRIPTIONAL REPRESSOR"/>
    <property type="match status" value="1"/>
</dbReference>
<dbReference type="SUPFAM" id="SSF48008">
    <property type="entry name" value="GntR ligand-binding domain-like"/>
    <property type="match status" value="1"/>
</dbReference>
<name>A0A0Q1CEE4_9FLAO</name>
<dbReference type="SMART" id="SM00345">
    <property type="entry name" value="HTH_GNTR"/>
    <property type="match status" value="1"/>
</dbReference>
<dbReference type="Gene3D" id="1.10.10.10">
    <property type="entry name" value="Winged helix-like DNA-binding domain superfamily/Winged helix DNA-binding domain"/>
    <property type="match status" value="1"/>
</dbReference>
<keyword evidence="6" id="KW-1185">Reference proteome</keyword>
<dbReference type="AlphaFoldDB" id="A0A0Q1CEE4"/>
<evidence type="ECO:0000313" key="6">
    <source>
        <dbReference type="Proteomes" id="UP000050827"/>
    </source>
</evidence>
<dbReference type="Pfam" id="PF00392">
    <property type="entry name" value="GntR"/>
    <property type="match status" value="1"/>
</dbReference>
<dbReference type="RefSeq" id="WP_055392668.1">
    <property type="nucleotide sequence ID" value="NZ_LCTZ01000002.1"/>
</dbReference>
<evidence type="ECO:0000259" key="4">
    <source>
        <dbReference type="PROSITE" id="PS50949"/>
    </source>
</evidence>
<dbReference type="GO" id="GO:0003677">
    <property type="term" value="F:DNA binding"/>
    <property type="evidence" value="ECO:0007669"/>
    <property type="project" value="UniProtKB-KW"/>
</dbReference>
<accession>A0A0Q1CEE4</accession>
<dbReference type="InterPro" id="IPR036388">
    <property type="entry name" value="WH-like_DNA-bd_sf"/>
</dbReference>
<proteinExistence type="predicted"/>
<dbReference type="Proteomes" id="UP000050827">
    <property type="component" value="Unassembled WGS sequence"/>
</dbReference>
<dbReference type="InterPro" id="IPR011711">
    <property type="entry name" value="GntR_C"/>
</dbReference>
<dbReference type="Pfam" id="PF07729">
    <property type="entry name" value="FCD"/>
    <property type="match status" value="1"/>
</dbReference>
<evidence type="ECO:0000313" key="5">
    <source>
        <dbReference type="EMBL" id="KQC29112.1"/>
    </source>
</evidence>
<organism evidence="5 6">
    <name type="scientific">Flagellimonas eckloniae</name>
    <dbReference type="NCBI Taxonomy" id="346185"/>
    <lineage>
        <taxon>Bacteria</taxon>
        <taxon>Pseudomonadati</taxon>
        <taxon>Bacteroidota</taxon>
        <taxon>Flavobacteriia</taxon>
        <taxon>Flavobacteriales</taxon>
        <taxon>Flavobacteriaceae</taxon>
        <taxon>Flagellimonas</taxon>
    </lineage>
</organism>
<dbReference type="PANTHER" id="PTHR43537">
    <property type="entry name" value="TRANSCRIPTIONAL REGULATOR, GNTR FAMILY"/>
    <property type="match status" value="1"/>
</dbReference>
<evidence type="ECO:0000256" key="1">
    <source>
        <dbReference type="ARBA" id="ARBA00023015"/>
    </source>
</evidence>
<dbReference type="InterPro" id="IPR000524">
    <property type="entry name" value="Tscrpt_reg_HTH_GntR"/>
</dbReference>
<dbReference type="SUPFAM" id="SSF46785">
    <property type="entry name" value="Winged helix' DNA-binding domain"/>
    <property type="match status" value="1"/>
</dbReference>
<gene>
    <name evidence="5" type="ORF">AAY42_03785</name>
</gene>
<dbReference type="InterPro" id="IPR036390">
    <property type="entry name" value="WH_DNA-bd_sf"/>
</dbReference>
<protein>
    <submittedName>
        <fullName evidence="5">Transcriptional regulator</fullName>
    </submittedName>
</protein>
<dbReference type="EMBL" id="LCTZ01000002">
    <property type="protein sequence ID" value="KQC29112.1"/>
    <property type="molecule type" value="Genomic_DNA"/>
</dbReference>
<keyword evidence="3" id="KW-0804">Transcription</keyword>
<comment type="caution">
    <text evidence="5">The sequence shown here is derived from an EMBL/GenBank/DDBJ whole genome shotgun (WGS) entry which is preliminary data.</text>
</comment>
<keyword evidence="1" id="KW-0805">Transcription regulation</keyword>
<evidence type="ECO:0000256" key="3">
    <source>
        <dbReference type="ARBA" id="ARBA00023163"/>
    </source>
</evidence>
<reference evidence="5 6" key="1">
    <citation type="submission" date="2015-04" db="EMBL/GenBank/DDBJ databases">
        <title>Complete genome of flavobacterium.</title>
        <authorList>
            <person name="Kwon Y.M."/>
            <person name="Kim S.-J."/>
        </authorList>
    </citation>
    <scope>NUCLEOTIDE SEQUENCE [LARGE SCALE GENOMIC DNA]</scope>
    <source>
        <strain evidence="5 6">DK169</strain>
    </source>
</reference>
<dbReference type="InterPro" id="IPR008920">
    <property type="entry name" value="TF_FadR/GntR_C"/>
</dbReference>
<dbReference type="Gene3D" id="1.20.120.530">
    <property type="entry name" value="GntR ligand-binding domain-like"/>
    <property type="match status" value="1"/>
</dbReference>